<protein>
    <submittedName>
        <fullName evidence="3">N-acetyltransferase domain-containing protein</fullName>
    </submittedName>
</protein>
<dbReference type="AlphaFoldDB" id="A0A0N4YA12"/>
<dbReference type="EMBL" id="UYSL01020967">
    <property type="protein sequence ID" value="VDL76781.1"/>
    <property type="molecule type" value="Genomic_DNA"/>
</dbReference>
<dbReference type="PANTHER" id="PTHR47237:SF2">
    <property type="entry name" value="BLL4206 PROTEIN"/>
    <property type="match status" value="1"/>
</dbReference>
<name>A0A0N4YA12_NIPBR</name>
<organism evidence="3">
    <name type="scientific">Nippostrongylus brasiliensis</name>
    <name type="common">Rat hookworm</name>
    <dbReference type="NCBI Taxonomy" id="27835"/>
    <lineage>
        <taxon>Eukaryota</taxon>
        <taxon>Metazoa</taxon>
        <taxon>Ecdysozoa</taxon>
        <taxon>Nematoda</taxon>
        <taxon>Chromadorea</taxon>
        <taxon>Rhabditida</taxon>
        <taxon>Rhabditina</taxon>
        <taxon>Rhabditomorpha</taxon>
        <taxon>Strongyloidea</taxon>
        <taxon>Heligmosomidae</taxon>
        <taxon>Nippostrongylus</taxon>
    </lineage>
</organism>
<evidence type="ECO:0000313" key="2">
    <source>
        <dbReference type="Proteomes" id="UP000271162"/>
    </source>
</evidence>
<evidence type="ECO:0000313" key="3">
    <source>
        <dbReference type="WBParaSite" id="NBR_0001319401-mRNA-1"/>
    </source>
</evidence>
<dbReference type="PANTHER" id="PTHR47237">
    <property type="entry name" value="SLL0310 PROTEIN"/>
    <property type="match status" value="1"/>
</dbReference>
<dbReference type="WBParaSite" id="NBR_0001319401-mRNA-1">
    <property type="protein sequence ID" value="NBR_0001319401-mRNA-1"/>
    <property type="gene ID" value="NBR_0001319401"/>
</dbReference>
<proteinExistence type="predicted"/>
<evidence type="ECO:0000313" key="1">
    <source>
        <dbReference type="EMBL" id="VDL76781.1"/>
    </source>
</evidence>
<dbReference type="SUPFAM" id="SSF55729">
    <property type="entry name" value="Acyl-CoA N-acyltransferases (Nat)"/>
    <property type="match status" value="1"/>
</dbReference>
<dbReference type="OrthoDB" id="5861135at2759"/>
<gene>
    <name evidence="1" type="ORF">NBR_LOCUS13192</name>
</gene>
<dbReference type="OMA" id="VQEDFRH"/>
<reference evidence="1 2" key="2">
    <citation type="submission" date="2018-11" db="EMBL/GenBank/DDBJ databases">
        <authorList>
            <consortium name="Pathogen Informatics"/>
        </authorList>
    </citation>
    <scope>NUCLEOTIDE SEQUENCE [LARGE SCALE GENOMIC DNA]</scope>
</reference>
<reference evidence="3" key="1">
    <citation type="submission" date="2017-02" db="UniProtKB">
        <authorList>
            <consortium name="WormBaseParasite"/>
        </authorList>
    </citation>
    <scope>IDENTIFICATION</scope>
</reference>
<dbReference type="InterPro" id="IPR016181">
    <property type="entry name" value="Acyl_CoA_acyltransferase"/>
</dbReference>
<sequence>MTSPVMMTSDRKTLEPFKEVLKRQKPVTPGEPFTMKVFQNSLPKAVGNPWRGAYSKHGFWYRIHEGDDTDFGELAALAVDQDKYMLGYDYLNCWQKAYGRENVRVLVAKNLRNEIMGGVAAIKKNDYTQIGVYFVKEEFRHSGIGSVLFRNIAGDAPIVFQAMHHLLPTVSSFGLSKRFSRQFVHVKVNRPSGFADLLVTSEGWRVETNEGNRSLDWTSIAELDFDVTAEKRPLTSLFSMEGSTVGAVFDEKSKCLGYGVCRELAGGSVKRLLVGPLLTKNSAVAEVILRAVLKQYYNPEEDYDFDPDVFAIYRRSVEFVLPLHEALMSTVKKLSGKEGELTRERMWYQTCSSCSIPEVQMAMVYAAGDLHSALI</sequence>
<dbReference type="Proteomes" id="UP000271162">
    <property type="component" value="Unassembled WGS sequence"/>
</dbReference>
<keyword evidence="2" id="KW-1185">Reference proteome</keyword>
<accession>A0A0N4YA12</accession>
<dbReference type="InterPro" id="IPR052729">
    <property type="entry name" value="Acyl/Acetyltrans_Enzymes"/>
</dbReference>
<dbReference type="Gene3D" id="3.40.630.30">
    <property type="match status" value="1"/>
</dbReference>